<sequence length="214" mass="24252">VAPGQLRPSETEAEPCHALAARWILECISTHFVCVSKGGERWSPTRLIDVVHDWPAVEPRLVLSIEFDVPPLYTSLSHLWAAETVLYLMASNQDRMMQTIAMTDLSPTFRDAIMFTRRLGIRNLWIDSLCILQDLMDDCIQQSGCMSRIYRHSVCNIAATAASDGSPRLYQRDPRMVTPCRAFIQRNGHEGTYIFSLRDTHKAAISKAILDQRC</sequence>
<evidence type="ECO:0000259" key="1">
    <source>
        <dbReference type="Pfam" id="PF06985"/>
    </source>
</evidence>
<evidence type="ECO:0000313" key="2">
    <source>
        <dbReference type="EMBL" id="KAF2027021.1"/>
    </source>
</evidence>
<organism evidence="2 3">
    <name type="scientific">Setomelanomma holmii</name>
    <dbReference type="NCBI Taxonomy" id="210430"/>
    <lineage>
        <taxon>Eukaryota</taxon>
        <taxon>Fungi</taxon>
        <taxon>Dikarya</taxon>
        <taxon>Ascomycota</taxon>
        <taxon>Pezizomycotina</taxon>
        <taxon>Dothideomycetes</taxon>
        <taxon>Pleosporomycetidae</taxon>
        <taxon>Pleosporales</taxon>
        <taxon>Pleosporineae</taxon>
        <taxon>Phaeosphaeriaceae</taxon>
        <taxon>Setomelanomma</taxon>
    </lineage>
</organism>
<dbReference type="InterPro" id="IPR010730">
    <property type="entry name" value="HET"/>
</dbReference>
<keyword evidence="3" id="KW-1185">Reference proteome</keyword>
<dbReference type="AlphaFoldDB" id="A0A9P4H5G0"/>
<comment type="caution">
    <text evidence="2">The sequence shown here is derived from an EMBL/GenBank/DDBJ whole genome shotgun (WGS) entry which is preliminary data.</text>
</comment>
<accession>A0A9P4H5G0</accession>
<dbReference type="Pfam" id="PF06985">
    <property type="entry name" value="HET"/>
    <property type="match status" value="1"/>
</dbReference>
<proteinExistence type="predicted"/>
<dbReference type="EMBL" id="ML978233">
    <property type="protein sequence ID" value="KAF2027021.1"/>
    <property type="molecule type" value="Genomic_DNA"/>
</dbReference>
<dbReference type="PANTHER" id="PTHR33112">
    <property type="entry name" value="DOMAIN PROTEIN, PUTATIVE-RELATED"/>
    <property type="match status" value="1"/>
</dbReference>
<feature type="non-terminal residue" evidence="2">
    <location>
        <position position="1"/>
    </location>
</feature>
<name>A0A9P4H5G0_9PLEO</name>
<dbReference type="PANTHER" id="PTHR33112:SF16">
    <property type="entry name" value="HETEROKARYON INCOMPATIBILITY DOMAIN-CONTAINING PROTEIN"/>
    <property type="match status" value="1"/>
</dbReference>
<dbReference type="Proteomes" id="UP000799777">
    <property type="component" value="Unassembled WGS sequence"/>
</dbReference>
<reference evidence="2" key="1">
    <citation type="journal article" date="2020" name="Stud. Mycol.">
        <title>101 Dothideomycetes genomes: a test case for predicting lifestyles and emergence of pathogens.</title>
        <authorList>
            <person name="Haridas S."/>
            <person name="Albert R."/>
            <person name="Binder M."/>
            <person name="Bloem J."/>
            <person name="Labutti K."/>
            <person name="Salamov A."/>
            <person name="Andreopoulos B."/>
            <person name="Baker S."/>
            <person name="Barry K."/>
            <person name="Bills G."/>
            <person name="Bluhm B."/>
            <person name="Cannon C."/>
            <person name="Castanera R."/>
            <person name="Culley D."/>
            <person name="Daum C."/>
            <person name="Ezra D."/>
            <person name="Gonzalez J."/>
            <person name="Henrissat B."/>
            <person name="Kuo A."/>
            <person name="Liang C."/>
            <person name="Lipzen A."/>
            <person name="Lutzoni F."/>
            <person name="Magnuson J."/>
            <person name="Mondo S."/>
            <person name="Nolan M."/>
            <person name="Ohm R."/>
            <person name="Pangilinan J."/>
            <person name="Park H.-J."/>
            <person name="Ramirez L."/>
            <person name="Alfaro M."/>
            <person name="Sun H."/>
            <person name="Tritt A."/>
            <person name="Yoshinaga Y."/>
            <person name="Zwiers L.-H."/>
            <person name="Turgeon B."/>
            <person name="Goodwin S."/>
            <person name="Spatafora J."/>
            <person name="Crous P."/>
            <person name="Grigoriev I."/>
        </authorList>
    </citation>
    <scope>NUCLEOTIDE SEQUENCE</scope>
    <source>
        <strain evidence="2">CBS 110217</strain>
    </source>
</reference>
<feature type="domain" description="Heterokaryon incompatibility" evidence="1">
    <location>
        <begin position="73"/>
        <end position="184"/>
    </location>
</feature>
<evidence type="ECO:0000313" key="3">
    <source>
        <dbReference type="Proteomes" id="UP000799777"/>
    </source>
</evidence>
<gene>
    <name evidence="2" type="ORF">EK21DRAFT_72958</name>
</gene>
<protein>
    <recommendedName>
        <fullName evidence="1">Heterokaryon incompatibility domain-containing protein</fullName>
    </recommendedName>
</protein>
<dbReference type="OrthoDB" id="5362512at2759"/>